<dbReference type="PANTHER" id="PTHR43352">
    <property type="entry name" value="ACETYL-COA SYNTHETASE"/>
    <property type="match status" value="1"/>
</dbReference>
<evidence type="ECO:0000256" key="2">
    <source>
        <dbReference type="ARBA" id="ARBA00022553"/>
    </source>
</evidence>
<dbReference type="Pfam" id="PF00550">
    <property type="entry name" value="PP-binding"/>
    <property type="match status" value="1"/>
</dbReference>
<evidence type="ECO:0000256" key="1">
    <source>
        <dbReference type="ARBA" id="ARBA00022450"/>
    </source>
</evidence>
<dbReference type="Pfam" id="PF00501">
    <property type="entry name" value="AMP-binding"/>
    <property type="match status" value="1"/>
</dbReference>
<keyword evidence="2" id="KW-0597">Phosphoprotein</keyword>
<dbReference type="SMART" id="SM00823">
    <property type="entry name" value="PKS_PP"/>
    <property type="match status" value="1"/>
</dbReference>
<dbReference type="Gene3D" id="3.40.50.12780">
    <property type="entry name" value="N-terminal domain of ligase-like"/>
    <property type="match status" value="1"/>
</dbReference>
<keyword evidence="3" id="KW-0436">Ligase</keyword>
<comment type="caution">
    <text evidence="5">The sequence shown here is derived from an EMBL/GenBank/DDBJ whole genome shotgun (WGS) entry which is preliminary data.</text>
</comment>
<dbReference type="InterPro" id="IPR000873">
    <property type="entry name" value="AMP-dep_synth/lig_dom"/>
</dbReference>
<dbReference type="FunFam" id="3.30.300.30:FF:000042">
    <property type="entry name" value="Fatty-acid-CoA ligase FadD22"/>
    <property type="match status" value="1"/>
</dbReference>
<dbReference type="InterPro" id="IPR036736">
    <property type="entry name" value="ACP-like_sf"/>
</dbReference>
<name>A0A1W9ZPN4_MYCAN</name>
<dbReference type="Gene3D" id="3.30.300.30">
    <property type="match status" value="1"/>
</dbReference>
<sequence length="588" mass="63203">MDLVQLLLASLARGILVFITNPELRSEDHTFVERDTEPALVVTSSALRGRFQRSTVVEAAELWSDATRVEPADYENLSGDAVAYATYTSGTTGSPKAAIHRHADVLTYVEAMCRTALRLSPGDVALSSARMYFAYGLGNSVWFPLATGSAAVINSSPISPEAAAELSARFRPTVLYGVPTFFARIVDTCLPDSFQSVRRLVSAGEALELSLAERLLDFFGGIPILDGIGSTEVGQTFVSNTVDDWRLGTLGKVLPPYEIRVVTPDGSTAGPGVEGNLWVQGPSIAAGYWNRPNDPLALNGSWLDTGDQVFIDPDGWVRYSCRADDIEIVGGFNINPNEVERLILEDEQVAEAAVVGVRESTGASALQAFLVPNDGASLDDAAIAEIYRRLRSQLSSFKVPHRFAVTQQLPRTATGKLIRSDLRAEIPAKPIWQVSSVTPSPDIAELGTTSAGNIETADIGRRGMKLHEQFKAWQRQRYQLLADTVGLEVATMLGQPDARSVDTELAFSELGFSSQMTVELRNRLAAVTGLQLADTVGWDYGSVSELATYLEAELSGRASPTAALPAPARVDEPIAVVGMACRLPGGVD</sequence>
<evidence type="ECO:0000256" key="3">
    <source>
        <dbReference type="ARBA" id="ARBA00022598"/>
    </source>
</evidence>
<dbReference type="GO" id="GO:0016878">
    <property type="term" value="F:acid-thiol ligase activity"/>
    <property type="evidence" value="ECO:0007669"/>
    <property type="project" value="TreeGrafter"/>
</dbReference>
<dbReference type="Proteomes" id="UP000192284">
    <property type="component" value="Unassembled WGS sequence"/>
</dbReference>
<evidence type="ECO:0000313" key="6">
    <source>
        <dbReference type="Proteomes" id="UP000192284"/>
    </source>
</evidence>
<protein>
    <recommendedName>
        <fullName evidence="4">Carrier domain-containing protein</fullName>
    </recommendedName>
</protein>
<gene>
    <name evidence="5" type="ORF">BST12_16565</name>
</gene>
<evidence type="ECO:0000259" key="4">
    <source>
        <dbReference type="PROSITE" id="PS50075"/>
    </source>
</evidence>
<dbReference type="InterPro" id="IPR045851">
    <property type="entry name" value="AMP-bd_C_sf"/>
</dbReference>
<dbReference type="InterPro" id="IPR025110">
    <property type="entry name" value="AMP-bd_C"/>
</dbReference>
<dbReference type="PROSITE" id="PS50075">
    <property type="entry name" value="CARRIER"/>
    <property type="match status" value="1"/>
</dbReference>
<feature type="domain" description="Carrier" evidence="4">
    <location>
        <begin position="479"/>
        <end position="554"/>
    </location>
</feature>
<dbReference type="EMBL" id="MVHE01000026">
    <property type="protein sequence ID" value="ORA19802.1"/>
    <property type="molecule type" value="Genomic_DNA"/>
</dbReference>
<dbReference type="InterPro" id="IPR020806">
    <property type="entry name" value="PKS_PP-bd"/>
</dbReference>
<dbReference type="GO" id="GO:0044550">
    <property type="term" value="P:secondary metabolite biosynthetic process"/>
    <property type="evidence" value="ECO:0007669"/>
    <property type="project" value="TreeGrafter"/>
</dbReference>
<evidence type="ECO:0000313" key="5">
    <source>
        <dbReference type="EMBL" id="ORA19802.1"/>
    </source>
</evidence>
<accession>A0A1W9ZPN4</accession>
<dbReference type="Gene3D" id="1.10.1200.10">
    <property type="entry name" value="ACP-like"/>
    <property type="match status" value="1"/>
</dbReference>
<dbReference type="GO" id="GO:0031177">
    <property type="term" value="F:phosphopantetheine binding"/>
    <property type="evidence" value="ECO:0007669"/>
    <property type="project" value="InterPro"/>
</dbReference>
<keyword evidence="6" id="KW-1185">Reference proteome</keyword>
<dbReference type="Pfam" id="PF13193">
    <property type="entry name" value="AMP-binding_C"/>
    <property type="match status" value="1"/>
</dbReference>
<dbReference type="InterPro" id="IPR042099">
    <property type="entry name" value="ANL_N_sf"/>
</dbReference>
<dbReference type="SUPFAM" id="SSF56801">
    <property type="entry name" value="Acetyl-CoA synthetase-like"/>
    <property type="match status" value="1"/>
</dbReference>
<feature type="non-terminal residue" evidence="5">
    <location>
        <position position="588"/>
    </location>
</feature>
<reference evidence="5 6" key="1">
    <citation type="submission" date="2017-02" db="EMBL/GenBank/DDBJ databases">
        <title>The new phylogeny of genus Mycobacterium.</title>
        <authorList>
            <person name="Tortoli E."/>
            <person name="Trovato A."/>
            <person name="Cirillo D.M."/>
        </authorList>
    </citation>
    <scope>NUCLEOTIDE SEQUENCE [LARGE SCALE GENOMIC DNA]</scope>
    <source>
        <strain evidence="5 6">DSM 45057</strain>
    </source>
</reference>
<dbReference type="SUPFAM" id="SSF47336">
    <property type="entry name" value="ACP-like"/>
    <property type="match status" value="1"/>
</dbReference>
<dbReference type="InterPro" id="IPR009081">
    <property type="entry name" value="PP-bd_ACP"/>
</dbReference>
<dbReference type="AlphaFoldDB" id="A0A1W9ZPN4"/>
<proteinExistence type="predicted"/>
<keyword evidence="1" id="KW-0596">Phosphopantetheine</keyword>
<dbReference type="PANTHER" id="PTHR43352:SF1">
    <property type="entry name" value="ANTHRANILATE--COA LIGASE"/>
    <property type="match status" value="1"/>
</dbReference>
<organism evidence="5 6">
    <name type="scientific">Mycobacterium angelicum</name>
    <dbReference type="NCBI Taxonomy" id="470074"/>
    <lineage>
        <taxon>Bacteria</taxon>
        <taxon>Bacillati</taxon>
        <taxon>Actinomycetota</taxon>
        <taxon>Actinomycetes</taxon>
        <taxon>Mycobacteriales</taxon>
        <taxon>Mycobacteriaceae</taxon>
        <taxon>Mycobacterium</taxon>
    </lineage>
</organism>